<dbReference type="Pfam" id="PF03567">
    <property type="entry name" value="Sulfotransfer_2"/>
    <property type="match status" value="1"/>
</dbReference>
<dbReference type="SUPFAM" id="SSF52540">
    <property type="entry name" value="P-loop containing nucleoside triphosphate hydrolases"/>
    <property type="match status" value="1"/>
</dbReference>
<proteinExistence type="predicted"/>
<organism evidence="1 2">
    <name type="scientific">Roseicyclus mahoneyensis</name>
    <dbReference type="NCBI Taxonomy" id="164332"/>
    <lineage>
        <taxon>Bacteria</taxon>
        <taxon>Pseudomonadati</taxon>
        <taxon>Pseudomonadota</taxon>
        <taxon>Alphaproteobacteria</taxon>
        <taxon>Rhodobacterales</taxon>
        <taxon>Roseobacteraceae</taxon>
        <taxon>Roseicyclus</taxon>
    </lineage>
</organism>
<evidence type="ECO:0000313" key="1">
    <source>
        <dbReference type="EMBL" id="PWK60107.1"/>
    </source>
</evidence>
<evidence type="ECO:0000313" key="2">
    <source>
        <dbReference type="Proteomes" id="UP000245708"/>
    </source>
</evidence>
<dbReference type="Gene3D" id="3.40.50.300">
    <property type="entry name" value="P-loop containing nucleotide triphosphate hydrolases"/>
    <property type="match status" value="1"/>
</dbReference>
<name>A0A316GGL5_9RHOB</name>
<dbReference type="InterPro" id="IPR027417">
    <property type="entry name" value="P-loop_NTPase"/>
</dbReference>
<dbReference type="GO" id="GO:0016020">
    <property type="term" value="C:membrane"/>
    <property type="evidence" value="ECO:0007669"/>
    <property type="project" value="InterPro"/>
</dbReference>
<keyword evidence="2" id="KW-1185">Reference proteome</keyword>
<reference evidence="1 2" key="1">
    <citation type="submission" date="2018-05" db="EMBL/GenBank/DDBJ databases">
        <title>Genomic Encyclopedia of Type Strains, Phase IV (KMG-IV): sequencing the most valuable type-strain genomes for metagenomic binning, comparative biology and taxonomic classification.</title>
        <authorList>
            <person name="Goeker M."/>
        </authorList>
    </citation>
    <scope>NUCLEOTIDE SEQUENCE [LARGE SCALE GENOMIC DNA]</scope>
    <source>
        <strain evidence="1 2">DSM 16097</strain>
    </source>
</reference>
<dbReference type="InterPro" id="IPR005331">
    <property type="entry name" value="Sulfotransferase"/>
</dbReference>
<dbReference type="OrthoDB" id="7444642at2"/>
<accession>A0A316GGL5</accession>
<dbReference type="Proteomes" id="UP000245708">
    <property type="component" value="Unassembled WGS sequence"/>
</dbReference>
<dbReference type="AlphaFoldDB" id="A0A316GGL5"/>
<dbReference type="RefSeq" id="WP_109668366.1">
    <property type="nucleotide sequence ID" value="NZ_QGGW01000005.1"/>
</dbReference>
<dbReference type="EMBL" id="QGGW01000005">
    <property type="protein sequence ID" value="PWK60107.1"/>
    <property type="molecule type" value="Genomic_DNA"/>
</dbReference>
<sequence length="232" mass="26131">MPLVFIQGRLAFFAHVPKCGGTAVENYLHARFGRLAFLDRAFNKIPDAERWTKTSPQHLEAAAFDRIIPQSWVTHRFAVIRHPQDRIVSVFRFQRDVERSIDEGLSFSDWLAAQETLMTGDRHRLDNHARPATDLVPADCRIFRLEDGLGDLVGWLDQIEGASRAPREVGRANDYGKVMGFLGREPRPAPDVTAEDQATIARIYAADFTRFGYTPYPATSTASPKACKDDSE</sequence>
<protein>
    <submittedName>
        <fullName evidence="1">Sulfotransferase family protein</fullName>
    </submittedName>
</protein>
<dbReference type="GO" id="GO:0008146">
    <property type="term" value="F:sulfotransferase activity"/>
    <property type="evidence" value="ECO:0007669"/>
    <property type="project" value="InterPro"/>
</dbReference>
<gene>
    <name evidence="1" type="ORF">C7455_10590</name>
</gene>
<comment type="caution">
    <text evidence="1">The sequence shown here is derived from an EMBL/GenBank/DDBJ whole genome shotgun (WGS) entry which is preliminary data.</text>
</comment>
<keyword evidence="1" id="KW-0808">Transferase</keyword>